<proteinExistence type="predicted"/>
<keyword evidence="6" id="KW-0464">Manganese</keyword>
<dbReference type="CDD" id="cd18870">
    <property type="entry name" value="NUDIX_AcylCoAdiphos_Nudt19"/>
    <property type="match status" value="1"/>
</dbReference>
<dbReference type="InterPro" id="IPR039121">
    <property type="entry name" value="NUDT19"/>
</dbReference>
<dbReference type="AlphaFoldDB" id="A0A845ANA5"/>
<evidence type="ECO:0000256" key="2">
    <source>
        <dbReference type="ARBA" id="ARBA00001946"/>
    </source>
</evidence>
<dbReference type="PANTHER" id="PTHR12318:SF0">
    <property type="entry name" value="ACYL-COENZYME A DIPHOSPHATASE NUDT19"/>
    <property type="match status" value="1"/>
</dbReference>
<keyword evidence="9" id="KW-1185">Reference proteome</keyword>
<dbReference type="EMBL" id="WTYA01000014">
    <property type="protein sequence ID" value="MXP29976.1"/>
    <property type="molecule type" value="Genomic_DNA"/>
</dbReference>
<dbReference type="InterPro" id="IPR015797">
    <property type="entry name" value="NUDIX_hydrolase-like_dom_sf"/>
</dbReference>
<evidence type="ECO:0000256" key="4">
    <source>
        <dbReference type="ARBA" id="ARBA00022801"/>
    </source>
</evidence>
<reference evidence="8 9" key="1">
    <citation type="submission" date="2019-12" db="EMBL/GenBank/DDBJ databases">
        <title>Genomic-based taxomic classification of the family Erythrobacteraceae.</title>
        <authorList>
            <person name="Xu L."/>
        </authorList>
    </citation>
    <scope>NUCLEOTIDE SEQUENCE [LARGE SCALE GENOMIC DNA]</scope>
    <source>
        <strain evidence="8 9">KEMB 9005-328</strain>
    </source>
</reference>
<evidence type="ECO:0000259" key="7">
    <source>
        <dbReference type="PROSITE" id="PS51462"/>
    </source>
</evidence>
<dbReference type="SUPFAM" id="SSF55811">
    <property type="entry name" value="Nudix"/>
    <property type="match status" value="1"/>
</dbReference>
<keyword evidence="5" id="KW-0460">Magnesium</keyword>
<evidence type="ECO:0000256" key="5">
    <source>
        <dbReference type="ARBA" id="ARBA00022842"/>
    </source>
</evidence>
<evidence type="ECO:0000256" key="3">
    <source>
        <dbReference type="ARBA" id="ARBA00022723"/>
    </source>
</evidence>
<feature type="domain" description="Nudix hydrolase" evidence="7">
    <location>
        <begin position="1"/>
        <end position="184"/>
    </location>
</feature>
<gene>
    <name evidence="8" type="ORF">GRI58_14290</name>
</gene>
<protein>
    <submittedName>
        <fullName evidence="8">NUDIX domain-containing protein</fullName>
    </submittedName>
</protein>
<accession>A0A845ANA5</accession>
<keyword evidence="3" id="KW-0479">Metal-binding</keyword>
<name>A0A845ANA5_9SPHN</name>
<evidence type="ECO:0000313" key="9">
    <source>
        <dbReference type="Proteomes" id="UP000439780"/>
    </source>
</evidence>
<dbReference type="GO" id="GO:0016818">
    <property type="term" value="F:hydrolase activity, acting on acid anhydrides, in phosphorus-containing anhydrides"/>
    <property type="evidence" value="ECO:0007669"/>
    <property type="project" value="InterPro"/>
</dbReference>
<dbReference type="OrthoDB" id="7183442at2"/>
<comment type="cofactor">
    <cofactor evidence="2">
        <name>Mg(2+)</name>
        <dbReference type="ChEBI" id="CHEBI:18420"/>
    </cofactor>
</comment>
<dbReference type="InterPro" id="IPR000086">
    <property type="entry name" value="NUDIX_hydrolase_dom"/>
</dbReference>
<dbReference type="Gene3D" id="3.90.79.10">
    <property type="entry name" value="Nucleoside Triphosphate Pyrophosphohydrolase"/>
    <property type="match status" value="1"/>
</dbReference>
<dbReference type="PANTHER" id="PTHR12318">
    <property type="entry name" value="TESTOSTERONE-REGULATED PROTEIN RP2"/>
    <property type="match status" value="1"/>
</dbReference>
<dbReference type="Proteomes" id="UP000439780">
    <property type="component" value="Unassembled WGS sequence"/>
</dbReference>
<dbReference type="PROSITE" id="PS51462">
    <property type="entry name" value="NUDIX"/>
    <property type="match status" value="1"/>
</dbReference>
<evidence type="ECO:0000256" key="1">
    <source>
        <dbReference type="ARBA" id="ARBA00001936"/>
    </source>
</evidence>
<dbReference type="GO" id="GO:0046872">
    <property type="term" value="F:metal ion binding"/>
    <property type="evidence" value="ECO:0007669"/>
    <property type="project" value="UniProtKB-KW"/>
</dbReference>
<keyword evidence="4" id="KW-0378">Hydrolase</keyword>
<comment type="cofactor">
    <cofactor evidence="1">
        <name>Mn(2+)</name>
        <dbReference type="ChEBI" id="CHEBI:29035"/>
    </cofactor>
</comment>
<sequence length="244" mass="27105">MVIFRRPDPARAAEILMVVRSRQLAFAGGMAVFPGGRVDPGDREMAAYHADAMTVDEAAHRIAAIRETIEETGLVVGMHQRVGADQAAQIRAQLVADGVLAPVLERFSLTLDLGSLIPYARWWPKGMKHTRIFDTRFYLSDLGTGAVDVAVDTTENTRLFWTSAAEALRRADRGEIDVIFPTRRNLERLAQFESFEGARKQAETVPIRTISPTIEQRDGRPVLSIPDDLGYPVTFEELDSARRG</sequence>
<evidence type="ECO:0000256" key="6">
    <source>
        <dbReference type="ARBA" id="ARBA00023211"/>
    </source>
</evidence>
<comment type="caution">
    <text evidence="8">The sequence shown here is derived from an EMBL/GenBank/DDBJ whole genome shotgun (WGS) entry which is preliminary data.</text>
</comment>
<organism evidence="8 9">
    <name type="scientific">Qipengyuania algicida</name>
    <dbReference type="NCBI Taxonomy" id="1836209"/>
    <lineage>
        <taxon>Bacteria</taxon>
        <taxon>Pseudomonadati</taxon>
        <taxon>Pseudomonadota</taxon>
        <taxon>Alphaproteobacteria</taxon>
        <taxon>Sphingomonadales</taxon>
        <taxon>Erythrobacteraceae</taxon>
        <taxon>Qipengyuania</taxon>
    </lineage>
</organism>
<evidence type="ECO:0000313" key="8">
    <source>
        <dbReference type="EMBL" id="MXP29976.1"/>
    </source>
</evidence>